<dbReference type="CDD" id="cd01392">
    <property type="entry name" value="HTH_LacI"/>
    <property type="match status" value="1"/>
</dbReference>
<dbReference type="EMBL" id="LKAQ01000004">
    <property type="protein sequence ID" value="OIQ50662.1"/>
    <property type="molecule type" value="Genomic_DNA"/>
</dbReference>
<dbReference type="InterPro" id="IPR000843">
    <property type="entry name" value="HTH_LacI"/>
</dbReference>
<name>A0A1J5MVV2_9BACT</name>
<organism evidence="5 6">
    <name type="scientific">Pseudodesulfovibrio hydrargyri</name>
    <dbReference type="NCBI Taxonomy" id="2125990"/>
    <lineage>
        <taxon>Bacteria</taxon>
        <taxon>Pseudomonadati</taxon>
        <taxon>Thermodesulfobacteriota</taxon>
        <taxon>Desulfovibrionia</taxon>
        <taxon>Desulfovibrionales</taxon>
        <taxon>Desulfovibrionaceae</taxon>
    </lineage>
</organism>
<dbReference type="Proteomes" id="UP000181901">
    <property type="component" value="Unassembled WGS sequence"/>
</dbReference>
<dbReference type="SUPFAM" id="SSF53822">
    <property type="entry name" value="Periplasmic binding protein-like I"/>
    <property type="match status" value="1"/>
</dbReference>
<evidence type="ECO:0000256" key="1">
    <source>
        <dbReference type="ARBA" id="ARBA00023015"/>
    </source>
</evidence>
<evidence type="ECO:0000259" key="4">
    <source>
        <dbReference type="PROSITE" id="PS50932"/>
    </source>
</evidence>
<dbReference type="InterPro" id="IPR010982">
    <property type="entry name" value="Lambda_DNA-bd_dom_sf"/>
</dbReference>
<gene>
    <name evidence="5" type="primary">ccpA</name>
    <name evidence="5" type="ORF">BerOc1_02603</name>
</gene>
<dbReference type="GO" id="GO:0000976">
    <property type="term" value="F:transcription cis-regulatory region binding"/>
    <property type="evidence" value="ECO:0007669"/>
    <property type="project" value="TreeGrafter"/>
</dbReference>
<keyword evidence="2" id="KW-0238">DNA-binding</keyword>
<comment type="caution">
    <text evidence="5">The sequence shown here is derived from an EMBL/GenBank/DDBJ whole genome shotgun (WGS) entry which is preliminary data.</text>
</comment>
<dbReference type="AlphaFoldDB" id="A0A1J5MVV2"/>
<feature type="domain" description="HTH lacI-type" evidence="4">
    <location>
        <begin position="4"/>
        <end position="58"/>
    </location>
</feature>
<dbReference type="OrthoDB" id="59108at2"/>
<evidence type="ECO:0000256" key="3">
    <source>
        <dbReference type="ARBA" id="ARBA00023163"/>
    </source>
</evidence>
<dbReference type="RefSeq" id="WP_071546083.1">
    <property type="nucleotide sequence ID" value="NZ_LKAQ01000004.1"/>
</dbReference>
<protein>
    <submittedName>
        <fullName evidence="5">Catabolite control protein A</fullName>
    </submittedName>
</protein>
<evidence type="ECO:0000256" key="2">
    <source>
        <dbReference type="ARBA" id="ARBA00023125"/>
    </source>
</evidence>
<dbReference type="PROSITE" id="PS50932">
    <property type="entry name" value="HTH_LACI_2"/>
    <property type="match status" value="1"/>
</dbReference>
<dbReference type="SUPFAM" id="SSF47413">
    <property type="entry name" value="lambda repressor-like DNA-binding domains"/>
    <property type="match status" value="1"/>
</dbReference>
<dbReference type="InterPro" id="IPR046335">
    <property type="entry name" value="LacI/GalR-like_sensor"/>
</dbReference>
<accession>A0A1J5MVV2</accession>
<proteinExistence type="predicted"/>
<dbReference type="Gene3D" id="3.40.50.2300">
    <property type="match status" value="2"/>
</dbReference>
<dbReference type="Pfam" id="PF13377">
    <property type="entry name" value="Peripla_BP_3"/>
    <property type="match status" value="1"/>
</dbReference>
<dbReference type="GO" id="GO:0003700">
    <property type="term" value="F:DNA-binding transcription factor activity"/>
    <property type="evidence" value="ECO:0007669"/>
    <property type="project" value="TreeGrafter"/>
</dbReference>
<keyword evidence="3" id="KW-0804">Transcription</keyword>
<evidence type="ECO:0000313" key="6">
    <source>
        <dbReference type="Proteomes" id="UP000181901"/>
    </source>
</evidence>
<sequence length="342" mass="37324">MSQFTIKDLARTLGVSPSTVSRALRGHPDISPATKQRVAEAAEKYHYHPNQLAQSLQKKRSNVIGVIVPAIRHQFFSSVISGIEELAYDNGYTIMVCQSNETLAREILNVQALVANRVAGLLIAISSETTSHEHLSRAMRQHVPLVQFDRVVEGLDTGKVVVDDYAASYGAVEHLIRSGYRRIGHMAGQDGIALNRKRFEGYRDALAAHGLPLEEKFHLHGGYREEDGRAGAERYLAMDELPEAILAINDPVAVGLFTRFKEAGVRIPADVALVGFSDTPVAALIDPPLTTVHQPAFEMGRTAVSLLLRQFDEGADFVPGTVVLKTELRVRGSSAPRGGLCN</sequence>
<dbReference type="Pfam" id="PF00356">
    <property type="entry name" value="LacI"/>
    <property type="match status" value="1"/>
</dbReference>
<dbReference type="PANTHER" id="PTHR30146:SF109">
    <property type="entry name" value="HTH-TYPE TRANSCRIPTIONAL REGULATOR GALS"/>
    <property type="match status" value="1"/>
</dbReference>
<dbReference type="PANTHER" id="PTHR30146">
    <property type="entry name" value="LACI-RELATED TRANSCRIPTIONAL REPRESSOR"/>
    <property type="match status" value="1"/>
</dbReference>
<reference evidence="5 6" key="1">
    <citation type="submission" date="2015-09" db="EMBL/GenBank/DDBJ databases">
        <title>Genome of Desulfovibrio dechloracetivorans BerOc1, a mercury methylating strain isolated from highly hydrocarbons and metals contaminated coastal sediments.</title>
        <authorList>
            <person name="Goni Urriza M."/>
            <person name="Gassie C."/>
            <person name="Bouchez O."/>
            <person name="Klopp C."/>
            <person name="Ranchou-Peyruse A."/>
            <person name="Remy G."/>
        </authorList>
    </citation>
    <scope>NUCLEOTIDE SEQUENCE [LARGE SCALE GENOMIC DNA]</scope>
    <source>
        <strain evidence="5 6">BerOc1</strain>
    </source>
</reference>
<dbReference type="SMART" id="SM00354">
    <property type="entry name" value="HTH_LACI"/>
    <property type="match status" value="1"/>
</dbReference>
<evidence type="ECO:0000313" key="5">
    <source>
        <dbReference type="EMBL" id="OIQ50662.1"/>
    </source>
</evidence>
<keyword evidence="1" id="KW-0805">Transcription regulation</keyword>
<keyword evidence="6" id="KW-1185">Reference proteome</keyword>
<dbReference type="InterPro" id="IPR028082">
    <property type="entry name" value="Peripla_BP_I"/>
</dbReference>
<dbReference type="CDD" id="cd06267">
    <property type="entry name" value="PBP1_LacI_sugar_binding-like"/>
    <property type="match status" value="1"/>
</dbReference>
<dbReference type="Gene3D" id="1.10.260.40">
    <property type="entry name" value="lambda repressor-like DNA-binding domains"/>
    <property type="match status" value="1"/>
</dbReference>